<name>A0A9D2SHU6_9FIRM</name>
<sequence length="390" mass="45452">MDNKMTEISQAMYDEATSELLTVQDAVEYLEKEGKMRTLREKLEKYSYGRDLQSVLTEGLMVNHPELSRDSVRKRVKGWLTSDSRSLEKPDAIEVCFILKLSLKEADDLVASIAEEKLHWRSPDEIVYIFALKQGMDYPSARALDGEMRAMLDGAKDAREPAEDSFTPIIRQEVYALNSKEELRDYLRQAAPRLGRCHNTAYRLFMEMMDTLKNPQLDEETARAEVMEAERLTIRDILREYFYENNVLYAKEMVRESKKKNSRLGENEKRIFTAIEKNISDSWPDEAALSKMKSRKLDVTRKVLILLFLATEPGPDPDGEEELTRDEVFQDLYQRLNDMLALCGFAALDPRVPFDWMILYCICVQDMFDVDARMRAMFREMFGERLWTAE</sequence>
<evidence type="ECO:0000313" key="2">
    <source>
        <dbReference type="Proteomes" id="UP000823910"/>
    </source>
</evidence>
<proteinExistence type="predicted"/>
<accession>A0A9D2SHU6</accession>
<comment type="caution">
    <text evidence="1">The sequence shown here is derived from an EMBL/GenBank/DDBJ whole genome shotgun (WGS) entry which is preliminary data.</text>
</comment>
<protein>
    <submittedName>
        <fullName evidence="1">Uncharacterized protein</fullName>
    </submittedName>
</protein>
<evidence type="ECO:0000313" key="1">
    <source>
        <dbReference type="EMBL" id="HJC05618.1"/>
    </source>
</evidence>
<dbReference type="AlphaFoldDB" id="A0A9D2SHU6"/>
<reference evidence="1" key="1">
    <citation type="journal article" date="2021" name="PeerJ">
        <title>Extensive microbial diversity within the chicken gut microbiome revealed by metagenomics and culture.</title>
        <authorList>
            <person name="Gilroy R."/>
            <person name="Ravi A."/>
            <person name="Getino M."/>
            <person name="Pursley I."/>
            <person name="Horton D.L."/>
            <person name="Alikhan N.F."/>
            <person name="Baker D."/>
            <person name="Gharbi K."/>
            <person name="Hall N."/>
            <person name="Watson M."/>
            <person name="Adriaenssens E.M."/>
            <person name="Foster-Nyarko E."/>
            <person name="Jarju S."/>
            <person name="Secka A."/>
            <person name="Antonio M."/>
            <person name="Oren A."/>
            <person name="Chaudhuri R.R."/>
            <person name="La Ragione R."/>
            <person name="Hildebrand F."/>
            <person name="Pallen M.J."/>
        </authorList>
    </citation>
    <scope>NUCLEOTIDE SEQUENCE</scope>
    <source>
        <strain evidence="1">CHK180-15479</strain>
    </source>
</reference>
<reference evidence="1" key="2">
    <citation type="submission" date="2021-04" db="EMBL/GenBank/DDBJ databases">
        <authorList>
            <person name="Gilroy R."/>
        </authorList>
    </citation>
    <scope>NUCLEOTIDE SEQUENCE</scope>
    <source>
        <strain evidence="1">CHK180-15479</strain>
    </source>
</reference>
<dbReference type="Proteomes" id="UP000823910">
    <property type="component" value="Unassembled WGS sequence"/>
</dbReference>
<gene>
    <name evidence="1" type="ORF">H9704_05620</name>
</gene>
<dbReference type="EMBL" id="DWWT01000025">
    <property type="protein sequence ID" value="HJC05618.1"/>
    <property type="molecule type" value="Genomic_DNA"/>
</dbReference>
<organism evidence="1 2">
    <name type="scientific">Candidatus Enterocloster excrementipullorum</name>
    <dbReference type="NCBI Taxonomy" id="2838559"/>
    <lineage>
        <taxon>Bacteria</taxon>
        <taxon>Bacillati</taxon>
        <taxon>Bacillota</taxon>
        <taxon>Clostridia</taxon>
        <taxon>Lachnospirales</taxon>
        <taxon>Lachnospiraceae</taxon>
        <taxon>Enterocloster</taxon>
    </lineage>
</organism>